<dbReference type="PATRIC" id="fig|135735.6.peg.1918"/>
<dbReference type="InterPro" id="IPR050097">
    <property type="entry name" value="Ferredoxin-NADP_redctase_2"/>
</dbReference>
<dbReference type="GeneID" id="93700996"/>
<accession>A0A0H4KJ11</accession>
<protein>
    <submittedName>
        <fullName evidence="5">Pyridine nucleotide-disulfide oxidoreductase</fullName>
    </submittedName>
</protein>
<accession>A0A1X7E1C6</accession>
<comment type="subunit">
    <text evidence="2">Homodimer.</text>
</comment>
<proteinExistence type="predicted"/>
<comment type="cofactor">
    <cofactor evidence="1">
        <name>FAD</name>
        <dbReference type="ChEBI" id="CHEBI:57692"/>
    </cofactor>
</comment>
<dbReference type="Gene3D" id="3.50.50.60">
    <property type="entry name" value="FAD/NAD(P)-binding domain"/>
    <property type="match status" value="2"/>
</dbReference>
<dbReference type="InterPro" id="IPR023753">
    <property type="entry name" value="FAD/NAD-binding_dom"/>
</dbReference>
<dbReference type="KEGG" id="beo:BEH_09260"/>
<dbReference type="EMBL" id="CP011974">
    <property type="protein sequence ID" value="AKO92264.1"/>
    <property type="molecule type" value="Genomic_DNA"/>
</dbReference>
<name>A0A1X7E1C6_9BACI</name>
<organism evidence="5 6">
    <name type="scientific">Priestia filamentosa</name>
    <dbReference type="NCBI Taxonomy" id="1402861"/>
    <lineage>
        <taxon>Bacteria</taxon>
        <taxon>Bacillati</taxon>
        <taxon>Bacillota</taxon>
        <taxon>Bacilli</taxon>
        <taxon>Bacillales</taxon>
        <taxon>Bacillaceae</taxon>
        <taxon>Priestia</taxon>
    </lineage>
</organism>
<keyword evidence="4" id="KW-0560">Oxidoreductase</keyword>
<dbReference type="AlphaFoldDB" id="A0A1X7E1C6"/>
<dbReference type="Proteomes" id="UP000036202">
    <property type="component" value="Chromosome"/>
</dbReference>
<dbReference type="GO" id="GO:0016491">
    <property type="term" value="F:oxidoreductase activity"/>
    <property type="evidence" value="ECO:0007669"/>
    <property type="project" value="UniProtKB-KW"/>
</dbReference>
<dbReference type="PANTHER" id="PTHR48105">
    <property type="entry name" value="THIOREDOXIN REDUCTASE 1-RELATED-RELATED"/>
    <property type="match status" value="1"/>
</dbReference>
<evidence type="ECO:0000256" key="3">
    <source>
        <dbReference type="ARBA" id="ARBA00022630"/>
    </source>
</evidence>
<keyword evidence="6" id="KW-1185">Reference proteome</keyword>
<dbReference type="InterPro" id="IPR036188">
    <property type="entry name" value="FAD/NAD-bd_sf"/>
</dbReference>
<dbReference type="SUPFAM" id="SSF51905">
    <property type="entry name" value="FAD/NAD(P)-binding domain"/>
    <property type="match status" value="1"/>
</dbReference>
<reference evidence="5 6" key="1">
    <citation type="journal article" date="2015" name="PLoS ONE">
        <title>Genome Sequence of Bacillus endophyticus and Analysis of Its Companion Mechanism in the Ketogulonigenium vulgare-Bacillus Strain Consortium.</title>
        <authorList>
            <person name="Jia N."/>
            <person name="Du J."/>
            <person name="Ding M.Z."/>
            <person name="Gao F."/>
            <person name="Yuan Y.J."/>
        </authorList>
    </citation>
    <scope>NUCLEOTIDE SEQUENCE [LARGE SCALE GENOMIC DNA]</scope>
    <source>
        <strain evidence="5 6">Hbe603</strain>
    </source>
</reference>
<evidence type="ECO:0000256" key="1">
    <source>
        <dbReference type="ARBA" id="ARBA00001974"/>
    </source>
</evidence>
<dbReference type="PRINTS" id="PR00368">
    <property type="entry name" value="FADPNR"/>
</dbReference>
<evidence type="ECO:0000256" key="2">
    <source>
        <dbReference type="ARBA" id="ARBA00011738"/>
    </source>
</evidence>
<dbReference type="RefSeq" id="WP_040057941.1">
    <property type="nucleotide sequence ID" value="NZ_CP011974.1"/>
</dbReference>
<evidence type="ECO:0000313" key="6">
    <source>
        <dbReference type="Proteomes" id="UP000036202"/>
    </source>
</evidence>
<gene>
    <name evidence="5" type="ORF">BEH_09260</name>
</gene>
<dbReference type="Pfam" id="PF07992">
    <property type="entry name" value="Pyr_redox_2"/>
    <property type="match status" value="1"/>
</dbReference>
<keyword evidence="3" id="KW-0285">Flavoprotein</keyword>
<evidence type="ECO:0000256" key="4">
    <source>
        <dbReference type="ARBA" id="ARBA00023002"/>
    </source>
</evidence>
<sequence>MRVYDCIIIGGGIAGLQAAIQLGRYRYKILVLDTSEGRSILCKGYHNLLGWPQGVSGETLRKLGRKQALSYGVAFEGEKAVSVIKNQIFEVQTEQNTFVGKTLLLATGLRDHFPPISSLKACLGKSIYVCPDCDGYEIIGKKTAVLGAGKAGASLSLELAYFDQPITYINHGEELDLEMQKTLHEHNISILSGSVASIKEENGIIKSALLKSGEKIEMERAFLAFGGNKIHNELALMLGVEHEKKGHVIVNPRTKETNIENVWAIGDLVAHSQQVAIALGDGVQAAIWIHKRLKKQNI</sequence>
<reference evidence="6" key="2">
    <citation type="submission" date="2015-06" db="EMBL/GenBank/DDBJ databases">
        <title>Genome Sequence of Bacillus endophyticus and Analysis of its Companion Mechanism in the Ketogulonigenium vulgare-Bacillus strain Consortium.</title>
        <authorList>
            <person name="Jia N."/>
            <person name="Du J."/>
            <person name="Ding M.-Z."/>
            <person name="Gao F."/>
            <person name="Yuan Y.-J."/>
        </authorList>
    </citation>
    <scope>NUCLEOTIDE SEQUENCE [LARGE SCALE GENOMIC DNA]</scope>
    <source>
        <strain evidence="6">Hbe603</strain>
    </source>
</reference>
<evidence type="ECO:0000313" key="5">
    <source>
        <dbReference type="EMBL" id="AKO92264.1"/>
    </source>
</evidence>
<dbReference type="PRINTS" id="PR00469">
    <property type="entry name" value="PNDRDTASEII"/>
</dbReference>
<dbReference type="OrthoDB" id="9806179at2"/>